<accession>A0A914HGC5</accession>
<feature type="compositionally biased region" description="Low complexity" evidence="1">
    <location>
        <begin position="43"/>
        <end position="55"/>
    </location>
</feature>
<feature type="region of interest" description="Disordered" evidence="1">
    <location>
        <begin position="1"/>
        <end position="99"/>
    </location>
</feature>
<evidence type="ECO:0000313" key="4">
    <source>
        <dbReference type="WBParaSite" id="Gr19_v10_g16366.t1"/>
    </source>
</evidence>
<dbReference type="Proteomes" id="UP000887572">
    <property type="component" value="Unplaced"/>
</dbReference>
<evidence type="ECO:0000313" key="3">
    <source>
        <dbReference type="Proteomes" id="UP000887572"/>
    </source>
</evidence>
<organism evidence="3 4">
    <name type="scientific">Globodera rostochiensis</name>
    <name type="common">Golden nematode worm</name>
    <name type="synonym">Heterodera rostochiensis</name>
    <dbReference type="NCBI Taxonomy" id="31243"/>
    <lineage>
        <taxon>Eukaryota</taxon>
        <taxon>Metazoa</taxon>
        <taxon>Ecdysozoa</taxon>
        <taxon>Nematoda</taxon>
        <taxon>Chromadorea</taxon>
        <taxon>Rhabditida</taxon>
        <taxon>Tylenchina</taxon>
        <taxon>Tylenchomorpha</taxon>
        <taxon>Tylenchoidea</taxon>
        <taxon>Heteroderidae</taxon>
        <taxon>Heteroderinae</taxon>
        <taxon>Globodera</taxon>
    </lineage>
</organism>
<keyword evidence="2" id="KW-0472">Membrane</keyword>
<dbReference type="WBParaSite" id="Gr19_v10_g16366.t1">
    <property type="protein sequence ID" value="Gr19_v10_g16366.t1"/>
    <property type="gene ID" value="Gr19_v10_g16366"/>
</dbReference>
<reference evidence="4" key="1">
    <citation type="submission" date="2022-11" db="UniProtKB">
        <authorList>
            <consortium name="WormBaseParasite"/>
        </authorList>
    </citation>
    <scope>IDENTIFICATION</scope>
</reference>
<dbReference type="AlphaFoldDB" id="A0A914HGC5"/>
<evidence type="ECO:0000256" key="2">
    <source>
        <dbReference type="SAM" id="Phobius"/>
    </source>
</evidence>
<evidence type="ECO:0000256" key="1">
    <source>
        <dbReference type="SAM" id="MobiDB-lite"/>
    </source>
</evidence>
<protein>
    <submittedName>
        <fullName evidence="4">Uncharacterized protein</fullName>
    </submittedName>
</protein>
<keyword evidence="2" id="KW-0812">Transmembrane</keyword>
<sequence length="146" mass="15568">MSTNNGAQKKTYAQVAASPPQSEDGTGHDGPEFSKPSGEEALTSSATKSGSIKSSMGSEPQIINPVDKASEEFIPKKRTSMLTNKENGAKDKHTSDLPVLNDEMEQNRLLRRRVFAIAGGVFVGLAVVGAIWWAVRRRPTSPSVGG</sequence>
<feature type="transmembrane region" description="Helical" evidence="2">
    <location>
        <begin position="114"/>
        <end position="135"/>
    </location>
</feature>
<name>A0A914HGC5_GLORO</name>
<proteinExistence type="predicted"/>
<keyword evidence="3" id="KW-1185">Reference proteome</keyword>
<keyword evidence="2" id="KW-1133">Transmembrane helix</keyword>